<protein>
    <submittedName>
        <fullName evidence="2">Uncharacterized protein</fullName>
    </submittedName>
</protein>
<sequence length="79" mass="8819">MKTIKKTDSYTIFQKRNGRYAIRGEGRQWVNAEEKVKILLEAGLIKLPESKPAEPEPAEETEAEEAAGEEAAEEEAGKE</sequence>
<keyword evidence="3" id="KW-1185">Reference proteome</keyword>
<feature type="region of interest" description="Disordered" evidence="1">
    <location>
        <begin position="47"/>
        <end position="79"/>
    </location>
</feature>
<dbReference type="EMBL" id="CP066167">
    <property type="protein sequence ID" value="QQD18791.1"/>
    <property type="molecule type" value="Genomic_DNA"/>
</dbReference>
<organism evidence="2 3">
    <name type="scientific">Spongiibacter nanhainus</name>
    <dbReference type="NCBI Taxonomy" id="2794344"/>
    <lineage>
        <taxon>Bacteria</taxon>
        <taxon>Pseudomonadati</taxon>
        <taxon>Pseudomonadota</taxon>
        <taxon>Gammaproteobacteria</taxon>
        <taxon>Cellvibrionales</taxon>
        <taxon>Spongiibacteraceae</taxon>
        <taxon>Spongiibacter</taxon>
    </lineage>
</organism>
<dbReference type="Proteomes" id="UP000596063">
    <property type="component" value="Chromosome"/>
</dbReference>
<proteinExistence type="predicted"/>
<dbReference type="RefSeq" id="WP_198570280.1">
    <property type="nucleotide sequence ID" value="NZ_CP066167.1"/>
</dbReference>
<gene>
    <name evidence="2" type="ORF">I6N98_02700</name>
</gene>
<feature type="compositionally biased region" description="Acidic residues" evidence="1">
    <location>
        <begin position="56"/>
        <end position="79"/>
    </location>
</feature>
<dbReference type="AlphaFoldDB" id="A0A7T4R1M8"/>
<evidence type="ECO:0000256" key="1">
    <source>
        <dbReference type="SAM" id="MobiDB-lite"/>
    </source>
</evidence>
<name>A0A7T4R1M8_9GAMM</name>
<reference evidence="2 3" key="1">
    <citation type="submission" date="2020-12" db="EMBL/GenBank/DDBJ databases">
        <authorList>
            <person name="Shan Y."/>
        </authorList>
    </citation>
    <scope>NUCLEOTIDE SEQUENCE [LARGE SCALE GENOMIC DNA]</scope>
    <source>
        <strain evidence="3">csc3.9</strain>
    </source>
</reference>
<accession>A0A7T4R1M8</accession>
<evidence type="ECO:0000313" key="3">
    <source>
        <dbReference type="Proteomes" id="UP000596063"/>
    </source>
</evidence>
<dbReference type="KEGG" id="snan:I6N98_02700"/>
<evidence type="ECO:0000313" key="2">
    <source>
        <dbReference type="EMBL" id="QQD18791.1"/>
    </source>
</evidence>